<dbReference type="RefSeq" id="WP_025803069.1">
    <property type="nucleotide sequence ID" value="NZ_CP053842.1"/>
</dbReference>
<dbReference type="SUPFAM" id="SSF51905">
    <property type="entry name" value="FAD/NAD(P)-binding domain"/>
    <property type="match status" value="2"/>
</dbReference>
<dbReference type="GO" id="GO:0070221">
    <property type="term" value="P:sulfide oxidation, using sulfide:quinone oxidoreductase"/>
    <property type="evidence" value="ECO:0007669"/>
    <property type="project" value="TreeGrafter"/>
</dbReference>
<dbReference type="AlphaFoldDB" id="A0A7M1LI08"/>
<dbReference type="EMBL" id="CP063078">
    <property type="protein sequence ID" value="QOQ87506.1"/>
    <property type="molecule type" value="Genomic_DNA"/>
</dbReference>
<dbReference type="InterPro" id="IPR023753">
    <property type="entry name" value="FAD/NAD-binding_dom"/>
</dbReference>
<dbReference type="GO" id="GO:0071949">
    <property type="term" value="F:FAD binding"/>
    <property type="evidence" value="ECO:0007669"/>
    <property type="project" value="TreeGrafter"/>
</dbReference>
<dbReference type="Gene3D" id="3.50.50.60">
    <property type="entry name" value="FAD/NAD(P)-binding domain"/>
    <property type="match status" value="2"/>
</dbReference>
<dbReference type="PANTHER" id="PTHR10632">
    <property type="entry name" value="SULFIDE:QUINONE OXIDOREDUCTASE"/>
    <property type="match status" value="1"/>
</dbReference>
<name>A0A7M1LI08_9BACT</name>
<evidence type="ECO:0000313" key="2">
    <source>
        <dbReference type="EMBL" id="QOQ87506.1"/>
    </source>
</evidence>
<sequence>MNQDQILDLKTDLVNELTNSGLSRRDALKLLGLVPFMLSATPSVVSAKSQSSASANILIVGGGAAGCTVANFISKNIPNATITIIEPDENSIKYQPGQTMIGGGLWKSEDILKDTKDFLPKDAKWIKDIVVEFNPDNNLVKTKNSGKLSYDFLICATGLELNFEGIEGISKDIIGTNGVGSIYLFSGAEKTWGEISKFVNSATPDKVALFSEPAGSIKCGGAPKKIAFLTSARLREAKKQATLNFRTNKGNFFGTKVYNDSTIKYMNDRNIYFNFKSTLVSVDVGSKTATFKDENEGLNKINYDFIHIVPPMRTVKAVRENSDLANEKGWVDVDKFSTIHKKYDNIFAIGDNSSLPTSKTGAAIREQYKVLGENLISRIDGKELKAKYDGYTACPLITDIGRVMMAEFNYQNEPAPSLPFLDPAKERWIWWLVKAYLLKPMYFYGMLKARA</sequence>
<dbReference type="PANTHER" id="PTHR10632:SF2">
    <property type="entry name" value="SULFIDE:QUINONE OXIDOREDUCTASE, MITOCHONDRIAL"/>
    <property type="match status" value="1"/>
</dbReference>
<evidence type="ECO:0000313" key="3">
    <source>
        <dbReference type="Proteomes" id="UP000594749"/>
    </source>
</evidence>
<dbReference type="Pfam" id="PF07992">
    <property type="entry name" value="Pyr_redox_2"/>
    <property type="match status" value="1"/>
</dbReference>
<dbReference type="InterPro" id="IPR036188">
    <property type="entry name" value="FAD/NAD-bd_sf"/>
</dbReference>
<dbReference type="GO" id="GO:0070224">
    <property type="term" value="F:sulfide:quinone oxidoreductase activity"/>
    <property type="evidence" value="ECO:0007669"/>
    <property type="project" value="TreeGrafter"/>
</dbReference>
<organism evidence="2 3">
    <name type="scientific">Campylobacter corcagiensis</name>
    <dbReference type="NCBI Taxonomy" id="1448857"/>
    <lineage>
        <taxon>Bacteria</taxon>
        <taxon>Pseudomonadati</taxon>
        <taxon>Campylobacterota</taxon>
        <taxon>Epsilonproteobacteria</taxon>
        <taxon>Campylobacterales</taxon>
        <taxon>Campylobacteraceae</taxon>
        <taxon>Campylobacter</taxon>
    </lineage>
</organism>
<accession>A0A7M1LI08</accession>
<reference evidence="2 3" key="1">
    <citation type="submission" date="2020-10" db="EMBL/GenBank/DDBJ databases">
        <title>Campylobacter and Helicobacter PacBio genomes.</title>
        <authorList>
            <person name="Lane C."/>
        </authorList>
    </citation>
    <scope>NUCLEOTIDE SEQUENCE [LARGE SCALE GENOMIC DNA]</scope>
    <source>
        <strain evidence="2 3">2016D-0077</strain>
    </source>
</reference>
<proteinExistence type="predicted"/>
<feature type="domain" description="FAD/NAD(P)-binding" evidence="1">
    <location>
        <begin position="56"/>
        <end position="353"/>
    </location>
</feature>
<dbReference type="InterPro" id="IPR015904">
    <property type="entry name" value="Sulphide_quinone_reductase"/>
</dbReference>
<gene>
    <name evidence="2" type="ORF">IMC76_01410</name>
</gene>
<protein>
    <submittedName>
        <fullName evidence="2">NAD(P)/FAD-dependent oxidoreductase</fullName>
    </submittedName>
</protein>
<dbReference type="OrthoDB" id="9802771at2"/>
<dbReference type="Proteomes" id="UP000594749">
    <property type="component" value="Chromosome"/>
</dbReference>
<keyword evidence="3" id="KW-1185">Reference proteome</keyword>
<evidence type="ECO:0000259" key="1">
    <source>
        <dbReference type="Pfam" id="PF07992"/>
    </source>
</evidence>